<gene>
    <name evidence="1" type="ORF">FQU76_10020</name>
</gene>
<organism evidence="1 2">
    <name type="scientific">Streptomyces qinzhouensis</name>
    <dbReference type="NCBI Taxonomy" id="2599401"/>
    <lineage>
        <taxon>Bacteria</taxon>
        <taxon>Bacillati</taxon>
        <taxon>Actinomycetota</taxon>
        <taxon>Actinomycetes</taxon>
        <taxon>Kitasatosporales</taxon>
        <taxon>Streptomycetaceae</taxon>
        <taxon>Streptomyces</taxon>
    </lineage>
</organism>
<protein>
    <submittedName>
        <fullName evidence="1">SgcJ/EcaC family oxidoreductase</fullName>
    </submittedName>
</protein>
<dbReference type="NCBIfam" id="TIGR02246">
    <property type="entry name" value="SgcJ/EcaC family oxidoreductase"/>
    <property type="match status" value="1"/>
</dbReference>
<proteinExistence type="predicted"/>
<dbReference type="InterPro" id="IPR011944">
    <property type="entry name" value="Steroid_delta5-4_isomerase"/>
</dbReference>
<dbReference type="OrthoDB" id="582247at2"/>
<evidence type="ECO:0000313" key="2">
    <source>
        <dbReference type="Proteomes" id="UP000320580"/>
    </source>
</evidence>
<sequence length="166" mass="18221">MKPRIAGVTVPQDDVDAIVAFVARVEHSQRNALPDVFMSGFRQDAFWTTAHGKRLTGAEEIGAFTHRVLPATVDDPVTASYRVEHILFIRPDIAAVKIRQRPVTRDGEALDEVFRGHEDPSALVAERPEAAPGTPLYVLAKDDGEWRIAAAQNTKVIDPETLASLT</sequence>
<evidence type="ECO:0000313" key="1">
    <source>
        <dbReference type="EMBL" id="QDY76811.1"/>
    </source>
</evidence>
<dbReference type="KEGG" id="sqz:FQU76_10020"/>
<name>A0A5B8JAC1_9ACTN</name>
<dbReference type="Proteomes" id="UP000320580">
    <property type="component" value="Chromosome"/>
</dbReference>
<dbReference type="InterPro" id="IPR032710">
    <property type="entry name" value="NTF2-like_dom_sf"/>
</dbReference>
<keyword evidence="2" id="KW-1185">Reference proteome</keyword>
<dbReference type="RefSeq" id="WP_146480102.1">
    <property type="nucleotide sequence ID" value="NZ_CP042266.1"/>
</dbReference>
<dbReference type="EMBL" id="CP042266">
    <property type="protein sequence ID" value="QDY76811.1"/>
    <property type="molecule type" value="Genomic_DNA"/>
</dbReference>
<dbReference type="Gene3D" id="3.10.450.50">
    <property type="match status" value="1"/>
</dbReference>
<accession>A0A5B8JAC1</accession>
<dbReference type="AlphaFoldDB" id="A0A5B8JAC1"/>
<dbReference type="SUPFAM" id="SSF54427">
    <property type="entry name" value="NTF2-like"/>
    <property type="match status" value="1"/>
</dbReference>
<reference evidence="1 2" key="1">
    <citation type="submission" date="2019-07" db="EMBL/GenBank/DDBJ databases">
        <authorList>
            <person name="Zhu P."/>
        </authorList>
    </citation>
    <scope>NUCLEOTIDE SEQUENCE [LARGE SCALE GENOMIC DNA]</scope>
    <source>
        <strain evidence="1 2">SSL-25</strain>
    </source>
</reference>